<evidence type="ECO:0000313" key="2">
    <source>
        <dbReference type="EMBL" id="MED6254834.1"/>
    </source>
</evidence>
<evidence type="ECO:0000256" key="1">
    <source>
        <dbReference type="SAM" id="MobiDB-lite"/>
    </source>
</evidence>
<evidence type="ECO:0000313" key="3">
    <source>
        <dbReference type="Proteomes" id="UP001345963"/>
    </source>
</evidence>
<feature type="compositionally biased region" description="Basic residues" evidence="1">
    <location>
        <begin position="122"/>
        <end position="132"/>
    </location>
</feature>
<organism evidence="2 3">
    <name type="scientific">Ataeniobius toweri</name>
    <dbReference type="NCBI Taxonomy" id="208326"/>
    <lineage>
        <taxon>Eukaryota</taxon>
        <taxon>Metazoa</taxon>
        <taxon>Chordata</taxon>
        <taxon>Craniata</taxon>
        <taxon>Vertebrata</taxon>
        <taxon>Euteleostomi</taxon>
        <taxon>Actinopterygii</taxon>
        <taxon>Neopterygii</taxon>
        <taxon>Teleostei</taxon>
        <taxon>Neoteleostei</taxon>
        <taxon>Acanthomorphata</taxon>
        <taxon>Ovalentaria</taxon>
        <taxon>Atherinomorphae</taxon>
        <taxon>Cyprinodontiformes</taxon>
        <taxon>Goodeidae</taxon>
        <taxon>Ataeniobius</taxon>
    </lineage>
</organism>
<feature type="region of interest" description="Disordered" evidence="1">
    <location>
        <begin position="109"/>
        <end position="132"/>
    </location>
</feature>
<proteinExistence type="predicted"/>
<dbReference type="Proteomes" id="UP001345963">
    <property type="component" value="Unassembled WGS sequence"/>
</dbReference>
<name>A0ABU7BZ25_9TELE</name>
<sequence length="132" mass="15252">MMSVMKYLEGWGVSHLRHKFKGMLFETFLGIPYSHTLTEYGEHFARKHNELCETLQDILTDRVMEELFRDHLYEGDPKTLVANREHREVKPQHNSRSLLGNVSTPAALTEARPKPALSHGKSGLRARLRSLR</sequence>
<comment type="caution">
    <text evidence="2">The sequence shown here is derived from an EMBL/GenBank/DDBJ whole genome shotgun (WGS) entry which is preliminary data.</text>
</comment>
<keyword evidence="3" id="KW-1185">Reference proteome</keyword>
<gene>
    <name evidence="2" type="ORF">ATANTOWER_000989</name>
</gene>
<accession>A0ABU7BZ25</accession>
<protein>
    <submittedName>
        <fullName evidence="2">Uncharacterized protein</fullName>
    </submittedName>
</protein>
<dbReference type="EMBL" id="JAHUTI010069941">
    <property type="protein sequence ID" value="MED6254834.1"/>
    <property type="molecule type" value="Genomic_DNA"/>
</dbReference>
<reference evidence="2 3" key="1">
    <citation type="submission" date="2021-07" db="EMBL/GenBank/DDBJ databases">
        <authorList>
            <person name="Palmer J.M."/>
        </authorList>
    </citation>
    <scope>NUCLEOTIDE SEQUENCE [LARGE SCALE GENOMIC DNA]</scope>
    <source>
        <strain evidence="2 3">AT_MEX2019</strain>
        <tissue evidence="2">Muscle</tissue>
    </source>
</reference>